<dbReference type="PRINTS" id="PR01243">
    <property type="entry name" value="NUCDPKINASE"/>
</dbReference>
<dbReference type="Pfam" id="PF00334">
    <property type="entry name" value="NDK"/>
    <property type="match status" value="1"/>
</dbReference>
<dbReference type="CDD" id="cd04413">
    <property type="entry name" value="NDPk_I"/>
    <property type="match status" value="1"/>
</dbReference>
<comment type="catalytic activity">
    <reaction evidence="10">
        <text>a 2'-deoxyribonucleoside 5'-diphosphate + ATP = a 2'-deoxyribonucleoside 5'-triphosphate + ADP</text>
        <dbReference type="Rhea" id="RHEA:44640"/>
        <dbReference type="ChEBI" id="CHEBI:30616"/>
        <dbReference type="ChEBI" id="CHEBI:61560"/>
        <dbReference type="ChEBI" id="CHEBI:73316"/>
        <dbReference type="ChEBI" id="CHEBI:456216"/>
        <dbReference type="EC" id="2.7.4.6"/>
    </reaction>
</comment>
<keyword evidence="7 10" id="KW-0067">ATP-binding</keyword>
<feature type="binding site" evidence="8">
    <location>
        <position position="118"/>
    </location>
    <ligand>
        <name>ATP</name>
        <dbReference type="ChEBI" id="CHEBI:30616"/>
    </ligand>
</feature>
<dbReference type="InterPro" id="IPR034907">
    <property type="entry name" value="NDK-like_dom"/>
</dbReference>
<comment type="cofactor">
    <cofactor evidence="1">
        <name>Mg(2+)</name>
        <dbReference type="ChEBI" id="CHEBI:18420"/>
    </cofactor>
</comment>
<evidence type="ECO:0000256" key="6">
    <source>
        <dbReference type="ARBA" id="ARBA00022777"/>
    </source>
</evidence>
<feature type="domain" description="Nucleoside diphosphate kinase-like" evidence="11">
    <location>
        <begin position="3"/>
        <end position="144"/>
    </location>
</feature>
<evidence type="ECO:0000256" key="7">
    <source>
        <dbReference type="ARBA" id="ARBA00022840"/>
    </source>
</evidence>
<dbReference type="PROSITE" id="PS51374">
    <property type="entry name" value="NDPK_LIKE"/>
    <property type="match status" value="1"/>
</dbReference>
<feature type="active site" description="Pros-phosphohistidine intermediate" evidence="8">
    <location>
        <position position="121"/>
    </location>
</feature>
<dbReference type="RefSeq" id="WP_386818260.1">
    <property type="nucleotide sequence ID" value="NZ_JBHUIT010000002.1"/>
</dbReference>
<dbReference type="PROSITE" id="PS00469">
    <property type="entry name" value="NDPK"/>
    <property type="match status" value="1"/>
</dbReference>
<dbReference type="Gene3D" id="3.30.70.141">
    <property type="entry name" value="Nucleoside diphosphate kinase-like domain"/>
    <property type="match status" value="1"/>
</dbReference>
<keyword evidence="3" id="KW-0597">Phosphoprotein</keyword>
<dbReference type="EMBL" id="JBHUIT010000002">
    <property type="protein sequence ID" value="MFD2255603.1"/>
    <property type="molecule type" value="Genomic_DNA"/>
</dbReference>
<proteinExistence type="inferred from homology"/>
<evidence type="ECO:0000256" key="1">
    <source>
        <dbReference type="ARBA" id="ARBA00001946"/>
    </source>
</evidence>
<evidence type="ECO:0000256" key="4">
    <source>
        <dbReference type="ARBA" id="ARBA00022679"/>
    </source>
</evidence>
<evidence type="ECO:0000256" key="9">
    <source>
        <dbReference type="RuleBase" id="RU004011"/>
    </source>
</evidence>
<feature type="binding site" evidence="8">
    <location>
        <position position="93"/>
    </location>
    <ligand>
        <name>ATP</name>
        <dbReference type="ChEBI" id="CHEBI:30616"/>
    </ligand>
</feature>
<evidence type="ECO:0000256" key="8">
    <source>
        <dbReference type="PROSITE-ProRule" id="PRU00706"/>
    </source>
</evidence>
<comment type="caution">
    <text evidence="12">The sequence shown here is derived from an EMBL/GenBank/DDBJ whole genome shotgun (WGS) entry which is preliminary data.</text>
</comment>
<feature type="binding site" evidence="8">
    <location>
        <position position="59"/>
    </location>
    <ligand>
        <name>ATP</name>
        <dbReference type="ChEBI" id="CHEBI:30616"/>
    </ligand>
</feature>
<dbReference type="SUPFAM" id="SSF54919">
    <property type="entry name" value="Nucleoside diphosphate kinase, NDK"/>
    <property type="match status" value="1"/>
</dbReference>
<dbReference type="PANTHER" id="PTHR11349">
    <property type="entry name" value="NUCLEOSIDE DIPHOSPHATE KINASE"/>
    <property type="match status" value="1"/>
</dbReference>
<keyword evidence="4 10" id="KW-0808">Transferase</keyword>
<gene>
    <name evidence="12" type="primary">ndk</name>
    <name evidence="12" type="ORF">ACFSSA_02855</name>
</gene>
<evidence type="ECO:0000256" key="3">
    <source>
        <dbReference type="ARBA" id="ARBA00022553"/>
    </source>
</evidence>
<keyword evidence="5 10" id="KW-0547">Nucleotide-binding</keyword>
<protein>
    <recommendedName>
        <fullName evidence="10">Nucleoside diphosphate kinase</fullName>
        <ecNumber evidence="10">2.7.4.6</ecNumber>
    </recommendedName>
</protein>
<keyword evidence="6 10" id="KW-0418">Kinase</keyword>
<dbReference type="SMART" id="SM00562">
    <property type="entry name" value="NDK"/>
    <property type="match status" value="1"/>
</dbReference>
<feature type="binding site" evidence="8">
    <location>
        <position position="11"/>
    </location>
    <ligand>
        <name>ATP</name>
        <dbReference type="ChEBI" id="CHEBI:30616"/>
    </ligand>
</feature>
<evidence type="ECO:0000256" key="10">
    <source>
        <dbReference type="RuleBase" id="RU004013"/>
    </source>
</evidence>
<feature type="binding site" evidence="8">
    <location>
        <position position="104"/>
    </location>
    <ligand>
        <name>ATP</name>
        <dbReference type="ChEBI" id="CHEBI:30616"/>
    </ligand>
</feature>
<evidence type="ECO:0000256" key="5">
    <source>
        <dbReference type="ARBA" id="ARBA00022741"/>
    </source>
</evidence>
<dbReference type="NCBIfam" id="NF001908">
    <property type="entry name" value="PRK00668.1"/>
    <property type="match status" value="1"/>
</dbReference>
<comment type="similarity">
    <text evidence="2 8 9">Belongs to the NDK family.</text>
</comment>
<dbReference type="InterPro" id="IPR023005">
    <property type="entry name" value="Nucleoside_diP_kinase_AS"/>
</dbReference>
<evidence type="ECO:0000313" key="13">
    <source>
        <dbReference type="Proteomes" id="UP001597375"/>
    </source>
</evidence>
<keyword evidence="13" id="KW-1185">Reference proteome</keyword>
<accession>A0ABW5D5J1</accession>
<reference evidence="13" key="1">
    <citation type="journal article" date="2019" name="Int. J. Syst. Evol. Microbiol.">
        <title>The Global Catalogue of Microorganisms (GCM) 10K type strain sequencing project: providing services to taxonomists for standard genome sequencing and annotation.</title>
        <authorList>
            <consortium name="The Broad Institute Genomics Platform"/>
            <consortium name="The Broad Institute Genome Sequencing Center for Infectious Disease"/>
            <person name="Wu L."/>
            <person name="Ma J."/>
        </authorList>
    </citation>
    <scope>NUCLEOTIDE SEQUENCE [LARGE SCALE GENOMIC DNA]</scope>
    <source>
        <strain evidence="13">CGMCC 4.7106</strain>
    </source>
</reference>
<dbReference type="EC" id="2.7.4.6" evidence="10"/>
<organism evidence="12 13">
    <name type="scientific">Luteolibacter algae</name>
    <dbReference type="NCBI Taxonomy" id="454151"/>
    <lineage>
        <taxon>Bacteria</taxon>
        <taxon>Pseudomonadati</taxon>
        <taxon>Verrucomicrobiota</taxon>
        <taxon>Verrucomicrobiia</taxon>
        <taxon>Verrucomicrobiales</taxon>
        <taxon>Verrucomicrobiaceae</taxon>
        <taxon>Luteolibacter</taxon>
    </lineage>
</organism>
<dbReference type="InterPro" id="IPR001564">
    <property type="entry name" value="Nucleoside_diP_kinase"/>
</dbReference>
<dbReference type="InterPro" id="IPR036850">
    <property type="entry name" value="NDK-like_dom_sf"/>
</dbReference>
<sequence>MATETTLILFKPDAVSKNLTGEVLARFQKEGFSIRGIKMMTLSDEILAEHYSHIADKPFFPSVRGFMQEAPVIALALEGEDVISRVRDLLGPTDSVAAPAGTIRGDFGFKDADAKMRNVCHASDSPEAAADEIKRFFKADEIFAY</sequence>
<evidence type="ECO:0000313" key="12">
    <source>
        <dbReference type="EMBL" id="MFD2255603.1"/>
    </source>
</evidence>
<evidence type="ECO:0000259" key="11">
    <source>
        <dbReference type="SMART" id="SM00562"/>
    </source>
</evidence>
<name>A0ABW5D5J1_9BACT</name>
<feature type="binding site" evidence="8">
    <location>
        <position position="87"/>
    </location>
    <ligand>
        <name>ATP</name>
        <dbReference type="ChEBI" id="CHEBI:30616"/>
    </ligand>
</feature>
<dbReference type="Proteomes" id="UP001597375">
    <property type="component" value="Unassembled WGS sequence"/>
</dbReference>
<evidence type="ECO:0000256" key="2">
    <source>
        <dbReference type="ARBA" id="ARBA00008142"/>
    </source>
</evidence>
<dbReference type="GO" id="GO:0004550">
    <property type="term" value="F:nucleoside diphosphate kinase activity"/>
    <property type="evidence" value="ECO:0007669"/>
    <property type="project" value="UniProtKB-EC"/>
</dbReference>